<comment type="caution">
    <text evidence="16">The sequence shown here is derived from an EMBL/GenBank/DDBJ whole genome shotgun (WGS) entry which is preliminary data.</text>
</comment>
<keyword evidence="8 11" id="KW-0694">RNA-binding</keyword>
<comment type="domain">
    <text evidence="11">The helicase domain is involved in the stimulation of RELA transcriptional activity.</text>
</comment>
<keyword evidence="17" id="KW-1185">Reference proteome</keyword>
<proteinExistence type="inferred from homology"/>
<evidence type="ECO:0000259" key="14">
    <source>
        <dbReference type="PROSITE" id="PS51194"/>
    </source>
</evidence>
<dbReference type="InterPro" id="IPR013320">
    <property type="entry name" value="ConA-like_dom_sf"/>
</dbReference>
<dbReference type="CDD" id="cd18787">
    <property type="entry name" value="SF2_C_DEAD"/>
    <property type="match status" value="1"/>
</dbReference>
<dbReference type="InterPro" id="IPR043136">
    <property type="entry name" value="B30.2/SPRY_sf"/>
</dbReference>
<dbReference type="PROSITE" id="PS51195">
    <property type="entry name" value="Q_MOTIF"/>
    <property type="match status" value="1"/>
</dbReference>
<evidence type="ECO:0000256" key="10">
    <source>
        <dbReference type="PROSITE-ProRule" id="PRU00552"/>
    </source>
</evidence>
<dbReference type="InterPro" id="IPR014001">
    <property type="entry name" value="Helicase_ATP-bd"/>
</dbReference>
<organism evidence="16 17">
    <name type="scientific">Steinernema hermaphroditum</name>
    <dbReference type="NCBI Taxonomy" id="289476"/>
    <lineage>
        <taxon>Eukaryota</taxon>
        <taxon>Metazoa</taxon>
        <taxon>Ecdysozoa</taxon>
        <taxon>Nematoda</taxon>
        <taxon>Chromadorea</taxon>
        <taxon>Rhabditida</taxon>
        <taxon>Tylenchina</taxon>
        <taxon>Panagrolaimomorpha</taxon>
        <taxon>Strongyloidoidea</taxon>
        <taxon>Steinernematidae</taxon>
        <taxon>Steinernema</taxon>
    </lineage>
</organism>
<dbReference type="PANTHER" id="PTHR24031">
    <property type="entry name" value="RNA HELICASE"/>
    <property type="match status" value="1"/>
</dbReference>
<evidence type="ECO:0000259" key="12">
    <source>
        <dbReference type="PROSITE" id="PS50188"/>
    </source>
</evidence>
<name>A0AA39IME3_9BILA</name>
<dbReference type="InterPro" id="IPR027417">
    <property type="entry name" value="P-loop_NTPase"/>
</dbReference>
<dbReference type="PROSITE" id="PS51192">
    <property type="entry name" value="HELICASE_ATP_BIND_1"/>
    <property type="match status" value="1"/>
</dbReference>
<evidence type="ECO:0000256" key="4">
    <source>
        <dbReference type="ARBA" id="ARBA00022801"/>
    </source>
</evidence>
<evidence type="ECO:0000256" key="1">
    <source>
        <dbReference type="ARBA" id="ARBA00008765"/>
    </source>
</evidence>
<gene>
    <name evidence="16" type="ORF">QR680_009642</name>
</gene>
<feature type="domain" description="Helicase ATP-binding" evidence="13">
    <location>
        <begin position="243"/>
        <end position="427"/>
    </location>
</feature>
<dbReference type="GO" id="GO:0003723">
    <property type="term" value="F:RNA binding"/>
    <property type="evidence" value="ECO:0007669"/>
    <property type="project" value="UniProtKB-UniRule"/>
</dbReference>
<accession>A0AA39IME3</accession>
<feature type="domain" description="B30.2/SPRY" evidence="12">
    <location>
        <begin position="69"/>
        <end position="244"/>
    </location>
</feature>
<evidence type="ECO:0000313" key="17">
    <source>
        <dbReference type="Proteomes" id="UP001175271"/>
    </source>
</evidence>
<evidence type="ECO:0000256" key="5">
    <source>
        <dbReference type="ARBA" id="ARBA00022806"/>
    </source>
</evidence>
<feature type="domain" description="DEAD-box RNA helicase Q" evidence="15">
    <location>
        <begin position="2"/>
        <end position="30"/>
    </location>
</feature>
<evidence type="ECO:0000256" key="3">
    <source>
        <dbReference type="ARBA" id="ARBA00022741"/>
    </source>
</evidence>
<dbReference type="SMART" id="SM00490">
    <property type="entry name" value="HELICc"/>
    <property type="match status" value="1"/>
</dbReference>
<dbReference type="CDD" id="cd12873">
    <property type="entry name" value="SPRY_DDX1"/>
    <property type="match status" value="1"/>
</dbReference>
<comment type="function">
    <text evidence="11">RNA helicase.</text>
</comment>
<evidence type="ECO:0000259" key="13">
    <source>
        <dbReference type="PROSITE" id="PS51192"/>
    </source>
</evidence>
<dbReference type="SMART" id="SM00449">
    <property type="entry name" value="SPRY"/>
    <property type="match status" value="1"/>
</dbReference>
<dbReference type="Pfam" id="PF00622">
    <property type="entry name" value="SPRY"/>
    <property type="match status" value="1"/>
</dbReference>
<feature type="short sequence motif" description="Q motif" evidence="10">
    <location>
        <begin position="2"/>
        <end position="30"/>
    </location>
</feature>
<dbReference type="SUPFAM" id="SSF49899">
    <property type="entry name" value="Concanavalin A-like lectins/glucanases"/>
    <property type="match status" value="1"/>
</dbReference>
<dbReference type="InterPro" id="IPR011545">
    <property type="entry name" value="DEAD/DEAH_box_helicase_dom"/>
</dbReference>
<reference evidence="16" key="1">
    <citation type="submission" date="2023-06" db="EMBL/GenBank/DDBJ databases">
        <title>Genomic analysis of the entomopathogenic nematode Steinernema hermaphroditum.</title>
        <authorList>
            <person name="Schwarz E.M."/>
            <person name="Heppert J.K."/>
            <person name="Baniya A."/>
            <person name="Schwartz H.T."/>
            <person name="Tan C.-H."/>
            <person name="Antoshechkin I."/>
            <person name="Sternberg P.W."/>
            <person name="Goodrich-Blair H."/>
            <person name="Dillman A.R."/>
        </authorList>
    </citation>
    <scope>NUCLEOTIDE SEQUENCE</scope>
    <source>
        <strain evidence="16">PS9179</strain>
        <tissue evidence="16">Whole animal</tissue>
    </source>
</reference>
<dbReference type="InterPro" id="IPR003877">
    <property type="entry name" value="SPRY_dom"/>
</dbReference>
<keyword evidence="3 11" id="KW-0547">Nucleotide-binding</keyword>
<keyword evidence="4 11" id="KW-0378">Hydrolase</keyword>
<dbReference type="Gene3D" id="2.60.120.920">
    <property type="match status" value="1"/>
</dbReference>
<keyword evidence="5 11" id="KW-0347">Helicase</keyword>
<dbReference type="GO" id="GO:0004527">
    <property type="term" value="F:exonuclease activity"/>
    <property type="evidence" value="ECO:0007669"/>
    <property type="project" value="UniProtKB-KW"/>
</dbReference>
<evidence type="ECO:0000256" key="2">
    <source>
        <dbReference type="ARBA" id="ARBA00022722"/>
    </source>
</evidence>
<evidence type="ECO:0000256" key="6">
    <source>
        <dbReference type="ARBA" id="ARBA00022839"/>
    </source>
</evidence>
<feature type="domain" description="Helicase C-terminal" evidence="14">
    <location>
        <begin position="484"/>
        <end position="676"/>
    </location>
</feature>
<evidence type="ECO:0000259" key="15">
    <source>
        <dbReference type="PROSITE" id="PS51195"/>
    </source>
</evidence>
<dbReference type="EC" id="3.6.4.13" evidence="11"/>
<dbReference type="InterPro" id="IPR014014">
    <property type="entry name" value="RNA_helicase_DEAD_Q_motif"/>
</dbReference>
<evidence type="ECO:0000256" key="7">
    <source>
        <dbReference type="ARBA" id="ARBA00022840"/>
    </source>
</evidence>
<evidence type="ECO:0000256" key="8">
    <source>
        <dbReference type="ARBA" id="ARBA00022884"/>
    </source>
</evidence>
<sequence>MTAFEELGVLPELSEAVSSIGWELPTDIQSEAIPAILGGCDVFMAAETGTGKTGAFCIPVIQVTWESMRDQLMGKKRQIVSNVKPDDAWTLNPFDKDKNLMIKGQSCRCSDGKNWHGGRANKGVKAEGRYYYEATIAQDGLCRVGWSTLEGKLNLGTDGFGYGFGGTGKKSFKRNFDEYGESFTLQDTIGCFLDLDHQQIHWSKNGKEFEVAYKIDDRLAMSTFFPAVLLQNSELELNFGETPFRFPPKNGFVGLSEAKPNVVECSGITAYGRISEAKKRPLNAPVCVILEPTMELARQTHNQIELFKKKLASPTIRNILVVGGKPMAQQLSEMTQGIDIVTCTSGRFKELVSQEKIVTDFVRFFILDEADQLVASFQDRKAIYEIHDKIPRYAPTGERLQMVVCSATLHNMEVKKLEGLMHFPQWVDLKGQDSVPDTVHHVVCMVDPKADKSWIRLRSTNSCISTDGIHQKNQIRPGSEQPDTLSEAVKILKGEYVLKAIREHNMDQCIIFCRTKLDCDNLERYMKSADPELTCICLHGDRSPEERSQNLEMFKKKHVKFLICTDVAARGIDVRGVPYVINITLPSSDDKQNYVHRIGRVGRADRMGLAISLVSTVPEKVWYHTCRSRGTNCHNTNLTNQKGCAMWYNELGYLNEIEQHLGITISHIEMDMAVPVNEFDGKVVYGTKRNKQDGLFMGHAVQLSGVVAELNDLERSVQFAYLHMCAN</sequence>
<dbReference type="AlphaFoldDB" id="A0AA39IME3"/>
<keyword evidence="6" id="KW-0269">Exonuclease</keyword>
<dbReference type="PROSITE" id="PS50188">
    <property type="entry name" value="B302_SPRY"/>
    <property type="match status" value="1"/>
</dbReference>
<dbReference type="InterPro" id="IPR001650">
    <property type="entry name" value="Helicase_C-like"/>
</dbReference>
<comment type="similarity">
    <text evidence="1">Belongs to the DEAD box helicase family. DDX1 subfamily.</text>
</comment>
<dbReference type="EMBL" id="JAUCMV010000001">
    <property type="protein sequence ID" value="KAK0426315.1"/>
    <property type="molecule type" value="Genomic_DNA"/>
</dbReference>
<evidence type="ECO:0000256" key="11">
    <source>
        <dbReference type="RuleBase" id="RU365068"/>
    </source>
</evidence>
<dbReference type="Pfam" id="PF00271">
    <property type="entry name" value="Helicase_C"/>
    <property type="match status" value="1"/>
</dbReference>
<dbReference type="FunFam" id="3.40.50.300:FF:000708">
    <property type="entry name" value="ATP-dependent RNA helicase DDX1"/>
    <property type="match status" value="1"/>
</dbReference>
<dbReference type="InterPro" id="IPR001870">
    <property type="entry name" value="B30.2/SPRY"/>
</dbReference>
<dbReference type="Proteomes" id="UP001175271">
    <property type="component" value="Unassembled WGS sequence"/>
</dbReference>
<dbReference type="Gene3D" id="3.40.50.300">
    <property type="entry name" value="P-loop containing nucleotide triphosphate hydrolases"/>
    <property type="match status" value="3"/>
</dbReference>
<dbReference type="SMART" id="SM00487">
    <property type="entry name" value="DEXDc"/>
    <property type="match status" value="1"/>
</dbReference>
<keyword evidence="7 11" id="KW-0067">ATP-binding</keyword>
<dbReference type="SUPFAM" id="SSF52540">
    <property type="entry name" value="P-loop containing nucleoside triphosphate hydrolases"/>
    <property type="match status" value="2"/>
</dbReference>
<protein>
    <recommendedName>
        <fullName evidence="11">ATP-dependent RNA helicase</fullName>
        <ecNumber evidence="11">3.6.4.13</ecNumber>
    </recommendedName>
</protein>
<dbReference type="PROSITE" id="PS51194">
    <property type="entry name" value="HELICASE_CTER"/>
    <property type="match status" value="1"/>
</dbReference>
<dbReference type="GO" id="GO:0005524">
    <property type="term" value="F:ATP binding"/>
    <property type="evidence" value="ECO:0007669"/>
    <property type="project" value="UniProtKB-UniRule"/>
</dbReference>
<evidence type="ECO:0000313" key="16">
    <source>
        <dbReference type="EMBL" id="KAK0426315.1"/>
    </source>
</evidence>
<dbReference type="Pfam" id="PF00270">
    <property type="entry name" value="DEAD"/>
    <property type="match status" value="2"/>
</dbReference>
<keyword evidence="2" id="KW-0540">Nuclease</keyword>
<evidence type="ECO:0000256" key="9">
    <source>
        <dbReference type="ARBA" id="ARBA00047984"/>
    </source>
</evidence>
<comment type="catalytic activity">
    <reaction evidence="9 11">
        <text>ATP + H2O = ADP + phosphate + H(+)</text>
        <dbReference type="Rhea" id="RHEA:13065"/>
        <dbReference type="ChEBI" id="CHEBI:15377"/>
        <dbReference type="ChEBI" id="CHEBI:15378"/>
        <dbReference type="ChEBI" id="CHEBI:30616"/>
        <dbReference type="ChEBI" id="CHEBI:43474"/>
        <dbReference type="ChEBI" id="CHEBI:456216"/>
        <dbReference type="EC" id="3.6.4.13"/>
    </reaction>
</comment>
<dbReference type="GO" id="GO:0003724">
    <property type="term" value="F:RNA helicase activity"/>
    <property type="evidence" value="ECO:0007669"/>
    <property type="project" value="UniProtKB-EC"/>
</dbReference>